<dbReference type="SUPFAM" id="SSF48403">
    <property type="entry name" value="Ankyrin repeat"/>
    <property type="match status" value="1"/>
</dbReference>
<dbReference type="Pfam" id="PF00023">
    <property type="entry name" value="Ank"/>
    <property type="match status" value="1"/>
</dbReference>
<dbReference type="AlphaFoldDB" id="A0A0B4GWN8"/>
<evidence type="ECO:0000313" key="5">
    <source>
        <dbReference type="EMBL" id="KID84087.1"/>
    </source>
</evidence>
<dbReference type="InterPro" id="IPR001870">
    <property type="entry name" value="B30.2/SPRY"/>
</dbReference>
<feature type="repeat" description="ANK" evidence="3">
    <location>
        <begin position="132"/>
        <end position="164"/>
    </location>
</feature>
<feature type="repeat" description="ANK" evidence="3">
    <location>
        <begin position="99"/>
        <end position="131"/>
    </location>
</feature>
<keyword evidence="6" id="KW-1185">Reference proteome</keyword>
<evidence type="ECO:0000259" key="4">
    <source>
        <dbReference type="PROSITE" id="PS50188"/>
    </source>
</evidence>
<dbReference type="PROSITE" id="PS50297">
    <property type="entry name" value="ANK_REP_REGION"/>
    <property type="match status" value="2"/>
</dbReference>
<dbReference type="InterPro" id="IPR044736">
    <property type="entry name" value="Gid1/RanBPM/SPLA_SPRY"/>
</dbReference>
<organism evidence="5 6">
    <name type="scientific">Metarhizium guizhouense (strain ARSEF 977)</name>
    <dbReference type="NCBI Taxonomy" id="1276136"/>
    <lineage>
        <taxon>Eukaryota</taxon>
        <taxon>Fungi</taxon>
        <taxon>Dikarya</taxon>
        <taxon>Ascomycota</taxon>
        <taxon>Pezizomycotina</taxon>
        <taxon>Sordariomycetes</taxon>
        <taxon>Hypocreomycetidae</taxon>
        <taxon>Hypocreales</taxon>
        <taxon>Clavicipitaceae</taxon>
        <taxon>Metarhizium</taxon>
    </lineage>
</organism>
<dbReference type="Pfam" id="PF12796">
    <property type="entry name" value="Ank_2"/>
    <property type="match status" value="1"/>
</dbReference>
<dbReference type="SUPFAM" id="SSF49899">
    <property type="entry name" value="Concanavalin A-like lectins/glucanases"/>
    <property type="match status" value="1"/>
</dbReference>
<dbReference type="InterPro" id="IPR003877">
    <property type="entry name" value="SPRY_dom"/>
</dbReference>
<name>A0A0B4GWN8_METGA</name>
<dbReference type="InterPro" id="IPR036770">
    <property type="entry name" value="Ankyrin_rpt-contain_sf"/>
</dbReference>
<dbReference type="Proteomes" id="UP000031192">
    <property type="component" value="Unassembled WGS sequence"/>
</dbReference>
<dbReference type="PANTHER" id="PTHR24198:SF165">
    <property type="entry name" value="ANKYRIN REPEAT-CONTAINING PROTEIN-RELATED"/>
    <property type="match status" value="1"/>
</dbReference>
<reference evidence="5 6" key="1">
    <citation type="journal article" date="2014" name="Proc. Natl. Acad. Sci. U.S.A.">
        <title>Trajectory and genomic determinants of fungal-pathogen speciation and host adaptation.</title>
        <authorList>
            <person name="Hu X."/>
            <person name="Xiao G."/>
            <person name="Zheng P."/>
            <person name="Shang Y."/>
            <person name="Su Y."/>
            <person name="Zhang X."/>
            <person name="Liu X."/>
            <person name="Zhan S."/>
            <person name="St Leger R.J."/>
            <person name="Wang C."/>
        </authorList>
    </citation>
    <scope>NUCLEOTIDE SEQUENCE [LARGE SCALE GENOMIC DNA]</scope>
    <source>
        <strain evidence="5 6">ARSEF 977</strain>
    </source>
</reference>
<dbReference type="SMART" id="SM00248">
    <property type="entry name" value="ANK"/>
    <property type="match status" value="6"/>
</dbReference>
<keyword evidence="2 3" id="KW-0040">ANK repeat</keyword>
<dbReference type="PROSITE" id="PS50188">
    <property type="entry name" value="B302_SPRY"/>
    <property type="match status" value="1"/>
</dbReference>
<proteinExistence type="predicted"/>
<keyword evidence="1" id="KW-0677">Repeat</keyword>
<dbReference type="InterPro" id="IPR002110">
    <property type="entry name" value="Ankyrin_rpt"/>
</dbReference>
<dbReference type="SMART" id="SM00449">
    <property type="entry name" value="SPRY"/>
    <property type="match status" value="1"/>
</dbReference>
<comment type="caution">
    <text evidence="5">The sequence shown here is derived from an EMBL/GenBank/DDBJ whole genome shotgun (WGS) entry which is preliminary data.</text>
</comment>
<evidence type="ECO:0000313" key="6">
    <source>
        <dbReference type="Proteomes" id="UP000031192"/>
    </source>
</evidence>
<dbReference type="HOGENOM" id="CLU_582745_0_0_1"/>
<dbReference type="PROSITE" id="PS50088">
    <property type="entry name" value="ANK_REPEAT"/>
    <property type="match status" value="2"/>
</dbReference>
<protein>
    <submittedName>
        <fullName evidence="5">Ankyrin repeat-containing domain protein</fullName>
    </submittedName>
</protein>
<accession>A0A0B4GWN8</accession>
<dbReference type="PANTHER" id="PTHR24198">
    <property type="entry name" value="ANKYRIN REPEAT AND PROTEIN KINASE DOMAIN-CONTAINING PROTEIN"/>
    <property type="match status" value="1"/>
</dbReference>
<feature type="domain" description="B30.2/SPRY" evidence="4">
    <location>
        <begin position="251"/>
        <end position="441"/>
    </location>
</feature>
<dbReference type="CDD" id="cd12885">
    <property type="entry name" value="SPRY_RanBP_like"/>
    <property type="match status" value="1"/>
</dbReference>
<evidence type="ECO:0000256" key="2">
    <source>
        <dbReference type="ARBA" id="ARBA00023043"/>
    </source>
</evidence>
<evidence type="ECO:0000256" key="3">
    <source>
        <dbReference type="PROSITE-ProRule" id="PRU00023"/>
    </source>
</evidence>
<dbReference type="Gene3D" id="2.60.120.920">
    <property type="match status" value="1"/>
</dbReference>
<sequence>MAAEKGDVEVCTLLLTAGANPNAGGGDYGLPLHTALWKRNEKLVKLLMKYKADPNGMSRPFGTPLHVVCGGSEDAKSQRLGLVELLLGQDAKIDAKDYEGRTPIMIANIYKQESVIDLLLRSGANLDIVDCLGSLALHLAVRVSSDKIIQRLLEAGANADINDGCGRGLLYLAFLCRRTQLIDTLLTALPEDRRAAHISAAMPAVFKLDQGIEPFDSVFAETENQGINLNVPDRCGWTSLDLARSYELPSAEIERLQQLGCTEGITKREPTRLSPYDRSAAITVSEGGICAQVKATEDYPSPLEERILGTVRADYCVPIDKGSFYFEVEVLECGPGNIIAIGLAAESCPMNTMVGWGSSWGYHSDDGVILRKNHHVGAGQKYGLGQTVGVVYDPTRKRLWFTLDGKKAGEALENITGQLFPAISLFTSTEPESAGPAKVSVTFPSGLRDAARFKYKTQSLRSISPSTEL</sequence>
<dbReference type="Gene3D" id="1.25.40.20">
    <property type="entry name" value="Ankyrin repeat-containing domain"/>
    <property type="match status" value="3"/>
</dbReference>
<dbReference type="EMBL" id="AZNH01000047">
    <property type="protein sequence ID" value="KID84087.1"/>
    <property type="molecule type" value="Genomic_DNA"/>
</dbReference>
<gene>
    <name evidence="5" type="ORF">MGU_08628</name>
</gene>
<dbReference type="InterPro" id="IPR043136">
    <property type="entry name" value="B30.2/SPRY_sf"/>
</dbReference>
<dbReference type="Pfam" id="PF00622">
    <property type="entry name" value="SPRY"/>
    <property type="match status" value="1"/>
</dbReference>
<evidence type="ECO:0000256" key="1">
    <source>
        <dbReference type="ARBA" id="ARBA00022737"/>
    </source>
</evidence>
<dbReference type="InterPro" id="IPR013320">
    <property type="entry name" value="ConA-like_dom_sf"/>
</dbReference>